<dbReference type="Proteomes" id="UP001281410">
    <property type="component" value="Unassembled WGS sequence"/>
</dbReference>
<name>A0AAE0A299_9ROSI</name>
<feature type="domain" description="RNase H type-1" evidence="1">
    <location>
        <begin position="94"/>
        <end position="217"/>
    </location>
</feature>
<sequence length="232" mass="25539">MGRTWVTLFNAAVWTIWEAQNQVVFKGISAELAVFVDLVRFRVVWWFKHHGKGSAEPITVMVGNLEVCCFEQIPQKVYKAMAWVPPPKEVLKFNVDGSFKKEIGRAGIGGVLLNSRGEVLCSFSAFVGNVDASTAELLAIQKACFLCVSKASVGRRKICIESDSRVAVSWVKDDDFGNLALVDVIYDICSKLRLLGKTSVNYIARDANVVADGLAKRGVALDGENVVWSFCQ</sequence>
<dbReference type="InterPro" id="IPR036397">
    <property type="entry name" value="RNaseH_sf"/>
</dbReference>
<dbReference type="InterPro" id="IPR044730">
    <property type="entry name" value="RNase_H-like_dom_plant"/>
</dbReference>
<dbReference type="GO" id="GO:0004523">
    <property type="term" value="F:RNA-DNA hybrid ribonuclease activity"/>
    <property type="evidence" value="ECO:0007669"/>
    <property type="project" value="InterPro"/>
</dbReference>
<dbReference type="CDD" id="cd06222">
    <property type="entry name" value="RNase_H_like"/>
    <property type="match status" value="1"/>
</dbReference>
<organism evidence="2 3">
    <name type="scientific">Dipteronia sinensis</name>
    <dbReference type="NCBI Taxonomy" id="43782"/>
    <lineage>
        <taxon>Eukaryota</taxon>
        <taxon>Viridiplantae</taxon>
        <taxon>Streptophyta</taxon>
        <taxon>Embryophyta</taxon>
        <taxon>Tracheophyta</taxon>
        <taxon>Spermatophyta</taxon>
        <taxon>Magnoliopsida</taxon>
        <taxon>eudicotyledons</taxon>
        <taxon>Gunneridae</taxon>
        <taxon>Pentapetalae</taxon>
        <taxon>rosids</taxon>
        <taxon>malvids</taxon>
        <taxon>Sapindales</taxon>
        <taxon>Sapindaceae</taxon>
        <taxon>Hippocastanoideae</taxon>
        <taxon>Acereae</taxon>
        <taxon>Dipteronia</taxon>
    </lineage>
</organism>
<dbReference type="AlphaFoldDB" id="A0AAE0A299"/>
<comment type="caution">
    <text evidence="2">The sequence shown here is derived from an EMBL/GenBank/DDBJ whole genome shotgun (WGS) entry which is preliminary data.</text>
</comment>
<protein>
    <recommendedName>
        <fullName evidence="1">RNase H type-1 domain-containing protein</fullName>
    </recommendedName>
</protein>
<evidence type="ECO:0000259" key="1">
    <source>
        <dbReference type="Pfam" id="PF13456"/>
    </source>
</evidence>
<reference evidence="2" key="1">
    <citation type="journal article" date="2023" name="Plant J.">
        <title>Genome sequences and population genomics provide insights into the demographic history, inbreeding, and mutation load of two 'living fossil' tree species of Dipteronia.</title>
        <authorList>
            <person name="Feng Y."/>
            <person name="Comes H.P."/>
            <person name="Chen J."/>
            <person name="Zhu S."/>
            <person name="Lu R."/>
            <person name="Zhang X."/>
            <person name="Li P."/>
            <person name="Qiu J."/>
            <person name="Olsen K.M."/>
            <person name="Qiu Y."/>
        </authorList>
    </citation>
    <scope>NUCLEOTIDE SEQUENCE</scope>
    <source>
        <strain evidence="2">NBL</strain>
    </source>
</reference>
<evidence type="ECO:0000313" key="3">
    <source>
        <dbReference type="Proteomes" id="UP001281410"/>
    </source>
</evidence>
<dbReference type="PANTHER" id="PTHR47723:SF22">
    <property type="entry name" value="RNASE H TYPE-1 DOMAIN-CONTAINING PROTEIN"/>
    <property type="match status" value="1"/>
</dbReference>
<dbReference type="Pfam" id="PF13456">
    <property type="entry name" value="RVT_3"/>
    <property type="match status" value="1"/>
</dbReference>
<dbReference type="GO" id="GO:0003676">
    <property type="term" value="F:nucleic acid binding"/>
    <property type="evidence" value="ECO:0007669"/>
    <property type="project" value="InterPro"/>
</dbReference>
<dbReference type="SUPFAM" id="SSF53098">
    <property type="entry name" value="Ribonuclease H-like"/>
    <property type="match status" value="1"/>
</dbReference>
<dbReference type="InterPro" id="IPR053151">
    <property type="entry name" value="RNase_H-like"/>
</dbReference>
<dbReference type="EMBL" id="JANJYJ010000007">
    <property type="protein sequence ID" value="KAK3199278.1"/>
    <property type="molecule type" value="Genomic_DNA"/>
</dbReference>
<dbReference type="Gene3D" id="3.30.420.10">
    <property type="entry name" value="Ribonuclease H-like superfamily/Ribonuclease H"/>
    <property type="match status" value="1"/>
</dbReference>
<dbReference type="InterPro" id="IPR002156">
    <property type="entry name" value="RNaseH_domain"/>
</dbReference>
<gene>
    <name evidence="2" type="ORF">Dsin_022693</name>
</gene>
<dbReference type="InterPro" id="IPR012337">
    <property type="entry name" value="RNaseH-like_sf"/>
</dbReference>
<dbReference type="PANTHER" id="PTHR47723">
    <property type="entry name" value="OS05G0353850 PROTEIN"/>
    <property type="match status" value="1"/>
</dbReference>
<keyword evidence="3" id="KW-1185">Reference proteome</keyword>
<accession>A0AAE0A299</accession>
<proteinExistence type="predicted"/>
<evidence type="ECO:0000313" key="2">
    <source>
        <dbReference type="EMBL" id="KAK3199278.1"/>
    </source>
</evidence>